<feature type="binding site" evidence="9">
    <location>
        <position position="61"/>
    </location>
    <ligand>
        <name>Zn(2+)</name>
        <dbReference type="ChEBI" id="CHEBI:29105"/>
    </ligand>
</feature>
<evidence type="ECO:0000256" key="4">
    <source>
        <dbReference type="ARBA" id="ARBA00022490"/>
    </source>
</evidence>
<feature type="binding site" evidence="9">
    <location>
        <position position="65"/>
    </location>
    <ligand>
        <name>Zn(2+)</name>
        <dbReference type="ChEBI" id="CHEBI:29105"/>
    </ligand>
</feature>
<dbReference type="Gene3D" id="3.40.50.10490">
    <property type="entry name" value="Glucose-6-phosphate isomerase like protein, domain 1"/>
    <property type="match status" value="1"/>
</dbReference>
<feature type="domain" description="SIS" evidence="10">
    <location>
        <begin position="37"/>
        <end position="200"/>
    </location>
</feature>
<comment type="catalytic activity">
    <reaction evidence="1 9">
        <text>2 D-sedoheptulose 7-phosphate = D-glycero-alpha-D-manno-heptose 7-phosphate + D-glycero-beta-D-manno-heptose 7-phosphate</text>
        <dbReference type="Rhea" id="RHEA:27489"/>
        <dbReference type="ChEBI" id="CHEBI:57483"/>
        <dbReference type="ChEBI" id="CHEBI:60203"/>
        <dbReference type="ChEBI" id="CHEBI:60204"/>
        <dbReference type="EC" id="5.3.1.28"/>
    </reaction>
</comment>
<organism evidence="11 12">
    <name type="scientific">Candidatus Mailhella merdigallinarum</name>
    <dbReference type="NCBI Taxonomy" id="2838658"/>
    <lineage>
        <taxon>Bacteria</taxon>
        <taxon>Pseudomonadati</taxon>
        <taxon>Thermodesulfobacteriota</taxon>
        <taxon>Desulfovibrionia</taxon>
        <taxon>Desulfovibrionales</taxon>
        <taxon>Desulfovibrionaceae</taxon>
        <taxon>Mailhella</taxon>
    </lineage>
</organism>
<dbReference type="InterPro" id="IPR046348">
    <property type="entry name" value="SIS_dom_sf"/>
</dbReference>
<evidence type="ECO:0000256" key="9">
    <source>
        <dbReference type="HAMAP-Rule" id="MF_00067"/>
    </source>
</evidence>
<feature type="binding site" evidence="9">
    <location>
        <position position="125"/>
    </location>
    <ligand>
        <name>substrate</name>
    </ligand>
</feature>
<evidence type="ECO:0000256" key="1">
    <source>
        <dbReference type="ARBA" id="ARBA00000348"/>
    </source>
</evidence>
<dbReference type="SUPFAM" id="SSF53697">
    <property type="entry name" value="SIS domain"/>
    <property type="match status" value="1"/>
</dbReference>
<comment type="caution">
    <text evidence="11">The sequence shown here is derived from an EMBL/GenBank/DDBJ whole genome shotgun (WGS) entry which is preliminary data.</text>
</comment>
<reference evidence="11" key="1">
    <citation type="journal article" date="2021" name="PeerJ">
        <title>Extensive microbial diversity within the chicken gut microbiome revealed by metagenomics and culture.</title>
        <authorList>
            <person name="Gilroy R."/>
            <person name="Ravi A."/>
            <person name="Getino M."/>
            <person name="Pursley I."/>
            <person name="Horton D.L."/>
            <person name="Alikhan N.F."/>
            <person name="Baker D."/>
            <person name="Gharbi K."/>
            <person name="Hall N."/>
            <person name="Watson M."/>
            <person name="Adriaenssens E.M."/>
            <person name="Foster-Nyarko E."/>
            <person name="Jarju S."/>
            <person name="Secka A."/>
            <person name="Antonio M."/>
            <person name="Oren A."/>
            <person name="Chaudhuri R.R."/>
            <person name="La Ragione R."/>
            <person name="Hildebrand F."/>
            <person name="Pallen M.J."/>
        </authorList>
    </citation>
    <scope>NUCLEOTIDE SEQUENCE</scope>
    <source>
        <strain evidence="11">CHK186-16707</strain>
    </source>
</reference>
<evidence type="ECO:0000259" key="10">
    <source>
        <dbReference type="PROSITE" id="PS51464"/>
    </source>
</evidence>
<keyword evidence="7 9" id="KW-0413">Isomerase</keyword>
<keyword evidence="5 9" id="KW-0479">Metal-binding</keyword>
<comment type="cofactor">
    <cofactor evidence="9">
        <name>Zn(2+)</name>
        <dbReference type="ChEBI" id="CHEBI:29105"/>
    </cofactor>
    <text evidence="9">Binds 1 zinc ion per subunit.</text>
</comment>
<evidence type="ECO:0000256" key="7">
    <source>
        <dbReference type="ARBA" id="ARBA00023235"/>
    </source>
</evidence>
<dbReference type="GO" id="GO:1901135">
    <property type="term" value="P:carbohydrate derivative metabolic process"/>
    <property type="evidence" value="ECO:0007669"/>
    <property type="project" value="InterPro"/>
</dbReference>
<dbReference type="Proteomes" id="UP000824225">
    <property type="component" value="Unassembled WGS sequence"/>
</dbReference>
<keyword evidence="4 9" id="KW-0963">Cytoplasm</keyword>
<evidence type="ECO:0000256" key="2">
    <source>
        <dbReference type="ARBA" id="ARBA00004496"/>
    </source>
</evidence>
<dbReference type="EC" id="5.3.1.28" evidence="9"/>
<feature type="binding site" evidence="9">
    <location>
        <position position="172"/>
    </location>
    <ligand>
        <name>substrate</name>
    </ligand>
</feature>
<evidence type="ECO:0000256" key="5">
    <source>
        <dbReference type="ARBA" id="ARBA00022723"/>
    </source>
</evidence>
<dbReference type="GO" id="GO:0097367">
    <property type="term" value="F:carbohydrate derivative binding"/>
    <property type="evidence" value="ECO:0007669"/>
    <property type="project" value="InterPro"/>
</dbReference>
<dbReference type="GO" id="GO:0008968">
    <property type="term" value="F:D-sedoheptulose 7-phosphate isomerase activity"/>
    <property type="evidence" value="ECO:0007669"/>
    <property type="project" value="UniProtKB-UniRule"/>
</dbReference>
<dbReference type="PANTHER" id="PTHR30390:SF6">
    <property type="entry name" value="DNAA INITIATOR-ASSOCIATING PROTEIN DIAA"/>
    <property type="match status" value="1"/>
</dbReference>
<keyword evidence="8 9" id="KW-0119">Carbohydrate metabolism</keyword>
<dbReference type="GO" id="GO:0005975">
    <property type="term" value="P:carbohydrate metabolic process"/>
    <property type="evidence" value="ECO:0007669"/>
    <property type="project" value="UniProtKB-UniRule"/>
</dbReference>
<dbReference type="PANTHER" id="PTHR30390">
    <property type="entry name" value="SEDOHEPTULOSE 7-PHOSPHATE ISOMERASE / DNAA INITIATOR-ASSOCIATING FACTOR FOR REPLICATION INITIATION"/>
    <property type="match status" value="1"/>
</dbReference>
<dbReference type="Pfam" id="PF13580">
    <property type="entry name" value="SIS_2"/>
    <property type="match status" value="1"/>
</dbReference>
<evidence type="ECO:0000313" key="12">
    <source>
        <dbReference type="Proteomes" id="UP000824225"/>
    </source>
</evidence>
<keyword evidence="6 9" id="KW-0862">Zinc</keyword>
<evidence type="ECO:0000313" key="11">
    <source>
        <dbReference type="EMBL" id="HJA09345.1"/>
    </source>
</evidence>
<dbReference type="InterPro" id="IPR004515">
    <property type="entry name" value="Phosphoheptose_Isoase"/>
</dbReference>
<dbReference type="PROSITE" id="PS51464">
    <property type="entry name" value="SIS"/>
    <property type="match status" value="1"/>
</dbReference>
<dbReference type="InterPro" id="IPR001347">
    <property type="entry name" value="SIS_dom"/>
</dbReference>
<name>A0A9D2KLL0_9BACT</name>
<comment type="similarity">
    <text evidence="3 9">Belongs to the SIS family. GmhA subfamily.</text>
</comment>
<feature type="binding site" evidence="9">
    <location>
        <begin position="94"/>
        <end position="95"/>
    </location>
    <ligand>
        <name>substrate</name>
    </ligand>
</feature>
<comment type="miscellaneous">
    <text evidence="9">The reaction produces a racemic mixture of D-glycero-alpha-D-manno-heptose 7-phosphate and D-glycero-beta-D-manno-heptose 7-phosphate.</text>
</comment>
<dbReference type="HAMAP" id="MF_00067">
    <property type="entry name" value="GmhA"/>
    <property type="match status" value="1"/>
</dbReference>
<dbReference type="AlphaFoldDB" id="A0A9D2KLL0"/>
<dbReference type="GO" id="GO:0008270">
    <property type="term" value="F:zinc ion binding"/>
    <property type="evidence" value="ECO:0007669"/>
    <property type="project" value="UniProtKB-UniRule"/>
</dbReference>
<dbReference type="CDD" id="cd05006">
    <property type="entry name" value="SIS_GmhA"/>
    <property type="match status" value="1"/>
</dbReference>
<dbReference type="GO" id="GO:0005737">
    <property type="term" value="C:cytoplasm"/>
    <property type="evidence" value="ECO:0007669"/>
    <property type="project" value="UniProtKB-SubCell"/>
</dbReference>
<accession>A0A9D2KLL0</accession>
<evidence type="ECO:0000256" key="6">
    <source>
        <dbReference type="ARBA" id="ARBA00022833"/>
    </source>
</evidence>
<feature type="binding site" evidence="9">
    <location>
        <begin position="120"/>
        <end position="122"/>
    </location>
    <ligand>
        <name>substrate</name>
    </ligand>
</feature>
<dbReference type="InterPro" id="IPR050099">
    <property type="entry name" value="SIS_GmhA/DiaA_subfam"/>
</dbReference>
<proteinExistence type="inferred from homology"/>
<comment type="subcellular location">
    <subcellularLocation>
        <location evidence="2 9">Cytoplasm</location>
    </subcellularLocation>
</comment>
<evidence type="ECO:0000256" key="3">
    <source>
        <dbReference type="ARBA" id="ARBA00009894"/>
    </source>
</evidence>
<evidence type="ECO:0000256" key="8">
    <source>
        <dbReference type="ARBA" id="ARBA00023277"/>
    </source>
</evidence>
<dbReference type="EMBL" id="DXAN01000028">
    <property type="protein sequence ID" value="HJA09345.1"/>
    <property type="molecule type" value="Genomic_DNA"/>
</dbReference>
<sequence length="205" mass="21397">MTTPDKIIRDHAEEGARLRAAFLTAQAGRIDAAARLMARSLAAGGRILICGNGGSAADAQHMSGELVGRFLMERPSLPAVALTVDSSVLTAVGNDYGYDEVFARQVRGLGSPGDVLVAISTSGKSPNIVKALEAARAVGLGTVGLTGKGGGLMPPLCDHLFNVEHSLTPLIQEVHGALIHLFCRLVDWYLFENAAALREPATQGA</sequence>
<feature type="binding site" evidence="9">
    <location>
        <position position="172"/>
    </location>
    <ligand>
        <name>Zn(2+)</name>
        <dbReference type="ChEBI" id="CHEBI:29105"/>
    </ligand>
</feature>
<feature type="binding site" evidence="9">
    <location>
        <position position="65"/>
    </location>
    <ligand>
        <name>substrate</name>
    </ligand>
</feature>
<protein>
    <recommendedName>
        <fullName evidence="9">Phosphoheptose isomerase</fullName>
        <ecNumber evidence="9">5.3.1.28</ecNumber>
    </recommendedName>
    <alternativeName>
        <fullName evidence="9">Sedoheptulose 7-phosphate isomerase</fullName>
    </alternativeName>
</protein>
<gene>
    <name evidence="9" type="primary">gmhA</name>
    <name evidence="11" type="ORF">H9962_09195</name>
</gene>
<reference evidence="11" key="2">
    <citation type="submission" date="2021-04" db="EMBL/GenBank/DDBJ databases">
        <authorList>
            <person name="Gilroy R."/>
        </authorList>
    </citation>
    <scope>NUCLEOTIDE SEQUENCE</scope>
    <source>
        <strain evidence="11">CHK186-16707</strain>
    </source>
</reference>
<comment type="function">
    <text evidence="9">Catalyzes the isomerization of sedoheptulose 7-phosphate in D-glycero-D-manno-heptose 7-phosphate.</text>
</comment>
<feature type="binding site" evidence="9">
    <location>
        <begin position="52"/>
        <end position="54"/>
    </location>
    <ligand>
        <name>substrate</name>
    </ligand>
</feature>
<feature type="binding site" evidence="9">
    <location>
        <position position="180"/>
    </location>
    <ligand>
        <name>Zn(2+)</name>
        <dbReference type="ChEBI" id="CHEBI:29105"/>
    </ligand>
</feature>
<dbReference type="InterPro" id="IPR035461">
    <property type="entry name" value="GmhA/DiaA"/>
</dbReference>
<comment type="pathway">
    <text evidence="9">Carbohydrate biosynthesis; D-glycero-D-manno-heptose 7-phosphate biosynthesis; D-glycero-alpha-D-manno-heptose 7-phosphate and D-glycero-beta-D-manno-heptose 7-phosphate from sedoheptulose 7-phosphate: step 1/1.</text>
</comment>